<dbReference type="InterPro" id="IPR051795">
    <property type="entry name" value="Glycosyl_Hydrlase_43"/>
</dbReference>
<evidence type="ECO:0000259" key="6">
    <source>
        <dbReference type="Pfam" id="PF17851"/>
    </source>
</evidence>
<feature type="domain" description="Beta-xylosidase C-terminal Concanavalin A-like" evidence="6">
    <location>
        <begin position="315"/>
        <end position="491"/>
    </location>
</feature>
<feature type="chain" id="PRO_5042129966" description="Beta-xylosidase C-terminal Concanavalin A-like domain-containing protein" evidence="5">
    <location>
        <begin position="19"/>
        <end position="559"/>
    </location>
</feature>
<dbReference type="Gene3D" id="2.115.10.20">
    <property type="entry name" value="Glycosyl hydrolase domain, family 43"/>
    <property type="match status" value="1"/>
</dbReference>
<dbReference type="PANTHER" id="PTHR42812:SF15">
    <property type="entry name" value="HYDROLASE, PUTATIVE (AFU_ORTHOLOGUE AFUA_2G00930)-RELATED"/>
    <property type="match status" value="1"/>
</dbReference>
<evidence type="ECO:0000256" key="1">
    <source>
        <dbReference type="ARBA" id="ARBA00009865"/>
    </source>
</evidence>
<name>A0AAE1C6D6_9PEZI</name>
<dbReference type="Proteomes" id="UP001274830">
    <property type="component" value="Unassembled WGS sequence"/>
</dbReference>
<evidence type="ECO:0000256" key="5">
    <source>
        <dbReference type="SAM" id="SignalP"/>
    </source>
</evidence>
<dbReference type="InterPro" id="IPR023296">
    <property type="entry name" value="Glyco_hydro_beta-prop_sf"/>
</dbReference>
<dbReference type="CDD" id="cd09001">
    <property type="entry name" value="GH43_FsAxh1-like"/>
    <property type="match status" value="1"/>
</dbReference>
<dbReference type="InterPro" id="IPR013320">
    <property type="entry name" value="ConA-like_dom_sf"/>
</dbReference>
<accession>A0AAE1C6D6</accession>
<evidence type="ECO:0000256" key="3">
    <source>
        <dbReference type="ARBA" id="ARBA00023295"/>
    </source>
</evidence>
<dbReference type="Gene3D" id="2.60.120.200">
    <property type="match status" value="1"/>
</dbReference>
<dbReference type="AlphaFoldDB" id="A0AAE1C6D6"/>
<dbReference type="SUPFAM" id="SSF49899">
    <property type="entry name" value="Concanavalin A-like lectins/glucanases"/>
    <property type="match status" value="1"/>
</dbReference>
<proteinExistence type="inferred from homology"/>
<dbReference type="InterPro" id="IPR041542">
    <property type="entry name" value="GH43_C2"/>
</dbReference>
<comment type="similarity">
    <text evidence="1 4">Belongs to the glycosyl hydrolase 43 family.</text>
</comment>
<keyword evidence="2 4" id="KW-0378">Hydrolase</keyword>
<keyword evidence="5" id="KW-0732">Signal</keyword>
<evidence type="ECO:0000256" key="2">
    <source>
        <dbReference type="ARBA" id="ARBA00022801"/>
    </source>
</evidence>
<keyword evidence="3 4" id="KW-0326">Glycosidase</keyword>
<comment type="caution">
    <text evidence="7">The sequence shown here is derived from an EMBL/GenBank/DDBJ whole genome shotgun (WGS) entry which is preliminary data.</text>
</comment>
<dbReference type="InterPro" id="IPR006710">
    <property type="entry name" value="Glyco_hydro_43"/>
</dbReference>
<keyword evidence="8" id="KW-1185">Reference proteome</keyword>
<protein>
    <recommendedName>
        <fullName evidence="6">Beta-xylosidase C-terminal Concanavalin A-like domain-containing protein</fullName>
    </recommendedName>
</protein>
<dbReference type="Pfam" id="PF17851">
    <property type="entry name" value="GH43_C2"/>
    <property type="match status" value="1"/>
</dbReference>
<dbReference type="GO" id="GO:0005975">
    <property type="term" value="P:carbohydrate metabolic process"/>
    <property type="evidence" value="ECO:0007669"/>
    <property type="project" value="InterPro"/>
</dbReference>
<dbReference type="GO" id="GO:0004553">
    <property type="term" value="F:hydrolase activity, hydrolyzing O-glycosyl compounds"/>
    <property type="evidence" value="ECO:0007669"/>
    <property type="project" value="InterPro"/>
</dbReference>
<reference evidence="7" key="1">
    <citation type="submission" date="2023-07" db="EMBL/GenBank/DDBJ databases">
        <title>Black Yeasts Isolated from many extreme environments.</title>
        <authorList>
            <person name="Coleine C."/>
            <person name="Stajich J.E."/>
            <person name="Selbmann L."/>
        </authorList>
    </citation>
    <scope>NUCLEOTIDE SEQUENCE</scope>
    <source>
        <strain evidence="7">CCFEE 5485</strain>
    </source>
</reference>
<sequence>MLSSFWLVLVTACGLGHAATISGGPVIYEDLADLDVFRVNNTYYYTASTMHYSPGAPILESTDLVNWAYIGHAVPSLDFGNNKYSLQGGNAYVKGIYASSLRRRPSDGQWFWVGCIEYSRSYVYTAPSATGPWTQLVQFSNQCYYDCGLLFDDDMTPYIAYGSNTIHVAQLAKDLKSRVKDTAVYTYPVGVEGSRMYKIKGTYYIINDAPSTFTQYVMKSSSIGGTWTSTTLAAAPACPVSGGGPPHQGGIVDDVNGNWYYMAFCDAFPGGRVPVLAPIQFNSQGFPTLPNTESWPTTITTPMAANVIAPYTVADTFSGTTLGPQYEWNHNPDTTKFKVNNGLTLNTATVTSDFNMARNTLTHRILGPKSVATIKLDYSKMQDGDRAGLVLLRDVSDWVGLIKNGNTVTLGVWSGITLTSGSSGWSTTNAGSLATSTSATATGTIYLRCTANILPSGNHQAQFAYSTNGNTFTNIGNAQTMTTAWQFFMGYRYDRILSSRWNKPLPVLLIPTGAAYWVGIQQREQLREMDQQQAEILDALRALAENDVSKVERMAGARQ</sequence>
<evidence type="ECO:0000313" key="7">
    <source>
        <dbReference type="EMBL" id="KAK3679836.1"/>
    </source>
</evidence>
<evidence type="ECO:0000313" key="8">
    <source>
        <dbReference type="Proteomes" id="UP001274830"/>
    </source>
</evidence>
<dbReference type="EMBL" id="JAUTXT010000001">
    <property type="protein sequence ID" value="KAK3679836.1"/>
    <property type="molecule type" value="Genomic_DNA"/>
</dbReference>
<gene>
    <name evidence="7" type="ORF">LTR78_000212</name>
</gene>
<evidence type="ECO:0000256" key="4">
    <source>
        <dbReference type="RuleBase" id="RU361187"/>
    </source>
</evidence>
<organism evidence="7 8">
    <name type="scientific">Recurvomyces mirabilis</name>
    <dbReference type="NCBI Taxonomy" id="574656"/>
    <lineage>
        <taxon>Eukaryota</taxon>
        <taxon>Fungi</taxon>
        <taxon>Dikarya</taxon>
        <taxon>Ascomycota</taxon>
        <taxon>Pezizomycotina</taxon>
        <taxon>Dothideomycetes</taxon>
        <taxon>Dothideomycetidae</taxon>
        <taxon>Mycosphaerellales</taxon>
        <taxon>Teratosphaeriaceae</taxon>
        <taxon>Recurvomyces</taxon>
    </lineage>
</organism>
<dbReference type="Pfam" id="PF04616">
    <property type="entry name" value="Glyco_hydro_43"/>
    <property type="match status" value="1"/>
</dbReference>
<feature type="signal peptide" evidence="5">
    <location>
        <begin position="1"/>
        <end position="18"/>
    </location>
</feature>
<dbReference type="PANTHER" id="PTHR42812">
    <property type="entry name" value="BETA-XYLOSIDASE"/>
    <property type="match status" value="1"/>
</dbReference>
<dbReference type="SUPFAM" id="SSF75005">
    <property type="entry name" value="Arabinanase/levansucrase/invertase"/>
    <property type="match status" value="1"/>
</dbReference>